<dbReference type="Pfam" id="PF00271">
    <property type="entry name" value="Helicase_C"/>
    <property type="match status" value="1"/>
</dbReference>
<dbReference type="InterPro" id="IPR050742">
    <property type="entry name" value="Helicase_Restrict-Modif_Enz"/>
</dbReference>
<protein>
    <recommendedName>
        <fullName evidence="3">Helicase ATP-binding domain-containing protein</fullName>
    </recommendedName>
</protein>
<evidence type="ECO:0000313" key="5">
    <source>
        <dbReference type="Proteomes" id="UP000215596"/>
    </source>
</evidence>
<feature type="transmembrane region" description="Helical" evidence="2">
    <location>
        <begin position="768"/>
        <end position="788"/>
    </location>
</feature>
<organism evidence="4 5">
    <name type="scientific">Paenibacillus campinasensis</name>
    <dbReference type="NCBI Taxonomy" id="66347"/>
    <lineage>
        <taxon>Bacteria</taxon>
        <taxon>Bacillati</taxon>
        <taxon>Bacillota</taxon>
        <taxon>Bacilli</taxon>
        <taxon>Bacillales</taxon>
        <taxon>Paenibacillaceae</taxon>
        <taxon>Paenibacillus</taxon>
    </lineage>
</organism>
<dbReference type="SUPFAM" id="SSF52540">
    <property type="entry name" value="P-loop containing nucleoside triphosphate hydrolases"/>
    <property type="match status" value="2"/>
</dbReference>
<dbReference type="SMART" id="SM00487">
    <property type="entry name" value="DEXDc"/>
    <property type="match status" value="1"/>
</dbReference>
<dbReference type="GO" id="GO:0016787">
    <property type="term" value="F:hydrolase activity"/>
    <property type="evidence" value="ECO:0007669"/>
    <property type="project" value="InterPro"/>
</dbReference>
<keyword evidence="2" id="KW-0472">Membrane</keyword>
<dbReference type="CDD" id="cd18785">
    <property type="entry name" value="SF2_C"/>
    <property type="match status" value="1"/>
</dbReference>
<evidence type="ECO:0000256" key="2">
    <source>
        <dbReference type="SAM" id="Phobius"/>
    </source>
</evidence>
<feature type="transmembrane region" description="Helical" evidence="2">
    <location>
        <begin position="800"/>
        <end position="821"/>
    </location>
</feature>
<gene>
    <name evidence="4" type="ORF">CHH67_12065</name>
</gene>
<name>A0A268ETA8_9BACL</name>
<dbReference type="InterPro" id="IPR001650">
    <property type="entry name" value="Helicase_C-like"/>
</dbReference>
<reference evidence="4 5" key="1">
    <citation type="submission" date="2017-07" db="EMBL/GenBank/DDBJ databases">
        <title>Isolation and whole genome analysis of endospore-forming bacteria from heroin.</title>
        <authorList>
            <person name="Kalinowski J."/>
            <person name="Ahrens B."/>
            <person name="Al-Dilaimi A."/>
            <person name="Winkler A."/>
            <person name="Wibberg D."/>
            <person name="Schleenbecker U."/>
            <person name="Ruckert C."/>
            <person name="Wolfel R."/>
            <person name="Grass G."/>
        </authorList>
    </citation>
    <scope>NUCLEOTIDE SEQUENCE [LARGE SCALE GENOMIC DNA]</scope>
    <source>
        <strain evidence="4 5">7537-G1</strain>
    </source>
</reference>
<proteinExistence type="predicted"/>
<keyword evidence="2" id="KW-0812">Transmembrane</keyword>
<dbReference type="PANTHER" id="PTHR47396">
    <property type="entry name" value="TYPE I RESTRICTION ENZYME ECOKI R PROTEIN"/>
    <property type="match status" value="1"/>
</dbReference>
<feature type="domain" description="Helicase ATP-binding" evidence="3">
    <location>
        <begin position="57"/>
        <end position="288"/>
    </location>
</feature>
<dbReference type="GO" id="GO:0005524">
    <property type="term" value="F:ATP binding"/>
    <property type="evidence" value="ECO:0007669"/>
    <property type="project" value="InterPro"/>
</dbReference>
<dbReference type="InterPro" id="IPR006935">
    <property type="entry name" value="Helicase/UvrB_N"/>
</dbReference>
<feature type="region of interest" description="Disordered" evidence="1">
    <location>
        <begin position="180"/>
        <end position="214"/>
    </location>
</feature>
<accession>A0A268ETA8</accession>
<dbReference type="EMBL" id="NPBY01000038">
    <property type="protein sequence ID" value="PAD76359.1"/>
    <property type="molecule type" value="Genomic_DNA"/>
</dbReference>
<dbReference type="GO" id="GO:0003677">
    <property type="term" value="F:DNA binding"/>
    <property type="evidence" value="ECO:0007669"/>
    <property type="project" value="InterPro"/>
</dbReference>
<dbReference type="Pfam" id="PF04851">
    <property type="entry name" value="ResIII"/>
    <property type="match status" value="1"/>
</dbReference>
<dbReference type="PANTHER" id="PTHR47396:SF1">
    <property type="entry name" value="ATP-DEPENDENT HELICASE IRC3-RELATED"/>
    <property type="match status" value="1"/>
</dbReference>
<evidence type="ECO:0000256" key="1">
    <source>
        <dbReference type="SAM" id="MobiDB-lite"/>
    </source>
</evidence>
<dbReference type="GO" id="GO:0005829">
    <property type="term" value="C:cytosol"/>
    <property type="evidence" value="ECO:0007669"/>
    <property type="project" value="TreeGrafter"/>
</dbReference>
<dbReference type="Proteomes" id="UP000215596">
    <property type="component" value="Unassembled WGS sequence"/>
</dbReference>
<dbReference type="SMART" id="SM00490">
    <property type="entry name" value="HELICc"/>
    <property type="match status" value="1"/>
</dbReference>
<dbReference type="InterPro" id="IPR014001">
    <property type="entry name" value="Helicase_ATP-bd"/>
</dbReference>
<dbReference type="AlphaFoldDB" id="A0A268ETA8"/>
<comment type="caution">
    <text evidence="4">The sequence shown here is derived from an EMBL/GenBank/DDBJ whole genome shotgun (WGS) entry which is preliminary data.</text>
</comment>
<feature type="compositionally biased region" description="Basic and acidic residues" evidence="1">
    <location>
        <begin position="186"/>
        <end position="196"/>
    </location>
</feature>
<sequence>MGFAPGKLVFLNMIGCILVKCKQHTHHRKDAIMKSFPANLAFIYPWRSYQQKVLDQLDRYLSNRHFHLVAPPGSGKTVVGLEIIRRLNKPTLILAPTITIKEQWIDRLVKLFMQEQETPDWISGDLRNPKFLTVTTYQALHSLVSQNGSTGDEDGFEYDVTGVDSVEGEMDELLDEQLPEEDMSEEGGHSSIEHGGETAGSASVDWPNSPAEASSVSGRAVDIEAVLRQVGYETLVLDEAHHLRAEWWRSTMAFRDRLTRPNLVALTATPPYDVSPAEWQKYIELCGPIDLEISVPELVREGDLCPHQDYIYFSSPAAEERKRIHAFQREAHAVRSKLLENSAFLRMVEQHPWVRSTTDHMEAILSRPGYFSSIVIFLKEAGSSQWKPLLHVLGADPKSIPSLTLEWLEELLNGVIFQDNLISKRQEDQEVIQEIRTWLQRMGAVERRKVYLQSNRKLDRLLVGSVSKLQSIQDIVQFERQNLHEELRMVVLTDYIRLPDLPTSADDEKPLNRLGVIPIFEKLRRGQTPDLRLGVLTGSIVILPTSALPVLDVIWQERGAPGTYTHHQLPHDPNYAVLRLQGKTNQLTVSMITELFSRGEIHVLTGTTALLGEGWDAPCINSLILASYVGSFMLSNQMRGRAIRTQPGNPGKTSTIWHLVCTEPRLHGQEYDYDMNTLARRFKTFVGLSNKGNAIENGIDRMALEPPPFQEDSIQRMNDIMLTLAGERKHLQERWDRAIARGQNGRMVEEIRMEAEVMPKPFVWINTLRALLIQAGLIGVVTFSRLLSGINGGVQGSSKAFLGFITFAAIIGILAALPYTFKAIRLFIRNGTVEDNMKHVGEALLLTLTQINLIKTRKEVTVQTDRDSNGYVYCWLEGGTTYEQTLFLDAVRELFDPIENPRYLLLRKSKLGPINREDYHAVPQWIGRNKENAELFCRQWNLLVGQAEVRFTRNLEGRQLLLNARMKSMSSSFVHRTERLSAWR</sequence>
<evidence type="ECO:0000259" key="3">
    <source>
        <dbReference type="PROSITE" id="PS51192"/>
    </source>
</evidence>
<keyword evidence="2" id="KW-1133">Transmembrane helix</keyword>
<dbReference type="InterPro" id="IPR027417">
    <property type="entry name" value="P-loop_NTPase"/>
</dbReference>
<dbReference type="PROSITE" id="PS51192">
    <property type="entry name" value="HELICASE_ATP_BIND_1"/>
    <property type="match status" value="1"/>
</dbReference>
<dbReference type="Gene3D" id="3.40.50.300">
    <property type="entry name" value="P-loop containing nucleotide triphosphate hydrolases"/>
    <property type="match status" value="2"/>
</dbReference>
<evidence type="ECO:0000313" key="4">
    <source>
        <dbReference type="EMBL" id="PAD76359.1"/>
    </source>
</evidence>